<sequence length="395" mass="44495">AFAASVGAFEHVISNSSNEVLIVQAYGRLIDLNFKAGEFPEVIDAANALAAAFPDAPQVIVGYYNTGWALYEMQDYDRAIDAFQALLARFPTGYQADRSLFQIGECYLETGRYELAIDAYRQLIDRQQVEDLTEVELRRMQREKIAGLVDETALELAAKAQIRIGICYSRLGRYDEGLEAYRKVVSLFSSERKLVEEAYQRMADSYLERGDLEASVSVYREAINQSTSRTLRARIQYALAESFFSQAHYAEAVREYRTYLNGYGDIAATVGFLEGRVRYRIGSAYQQLAGSVAGEDRTSSDRWLNLAIAQYDTLCRDEASSYYPDARFNRALAHQSLATDSDMAFADAEYKAILSGDNGYAERALVQMGELYFDRGRYDQAAETSRRLLDSYPSS</sequence>
<dbReference type="AlphaFoldDB" id="A0A382LT56"/>
<dbReference type="SMART" id="SM00028">
    <property type="entry name" value="TPR"/>
    <property type="match status" value="6"/>
</dbReference>
<dbReference type="Gene3D" id="1.25.40.10">
    <property type="entry name" value="Tetratricopeptide repeat domain"/>
    <property type="match status" value="3"/>
</dbReference>
<dbReference type="Pfam" id="PF13432">
    <property type="entry name" value="TPR_16"/>
    <property type="match status" value="1"/>
</dbReference>
<organism evidence="3">
    <name type="scientific">marine metagenome</name>
    <dbReference type="NCBI Taxonomy" id="408172"/>
    <lineage>
        <taxon>unclassified sequences</taxon>
        <taxon>metagenomes</taxon>
        <taxon>ecological metagenomes</taxon>
    </lineage>
</organism>
<protein>
    <recommendedName>
        <fullName evidence="4">Outer membrane lipoprotein BamD-like domain-containing protein</fullName>
    </recommendedName>
</protein>
<feature type="non-terminal residue" evidence="3">
    <location>
        <position position="395"/>
    </location>
</feature>
<dbReference type="PROSITE" id="PS50005">
    <property type="entry name" value="TPR"/>
    <property type="match status" value="4"/>
</dbReference>
<keyword evidence="1" id="KW-0677">Repeat</keyword>
<keyword evidence="2" id="KW-0802">TPR repeat</keyword>
<dbReference type="InterPro" id="IPR011990">
    <property type="entry name" value="TPR-like_helical_dom_sf"/>
</dbReference>
<evidence type="ECO:0000256" key="2">
    <source>
        <dbReference type="ARBA" id="ARBA00022803"/>
    </source>
</evidence>
<name>A0A382LT56_9ZZZZ</name>
<reference evidence="3" key="1">
    <citation type="submission" date="2018-05" db="EMBL/GenBank/DDBJ databases">
        <authorList>
            <person name="Lanie J.A."/>
            <person name="Ng W.-L."/>
            <person name="Kazmierczak K.M."/>
            <person name="Andrzejewski T.M."/>
            <person name="Davidsen T.M."/>
            <person name="Wayne K.J."/>
            <person name="Tettelin H."/>
            <person name="Glass J.I."/>
            <person name="Rusch D."/>
            <person name="Podicherti R."/>
            <person name="Tsui H.-C.T."/>
            <person name="Winkler M.E."/>
        </authorList>
    </citation>
    <scope>NUCLEOTIDE SEQUENCE</scope>
</reference>
<evidence type="ECO:0000256" key="1">
    <source>
        <dbReference type="ARBA" id="ARBA00022737"/>
    </source>
</evidence>
<dbReference type="PROSITE" id="PS50293">
    <property type="entry name" value="TPR_REGION"/>
    <property type="match status" value="1"/>
</dbReference>
<dbReference type="InterPro" id="IPR019734">
    <property type="entry name" value="TPR_rpt"/>
</dbReference>
<gene>
    <name evidence="3" type="ORF">METZ01_LOCUS292590</name>
</gene>
<accession>A0A382LT56</accession>
<evidence type="ECO:0000313" key="3">
    <source>
        <dbReference type="EMBL" id="SVC39736.1"/>
    </source>
</evidence>
<dbReference type="SUPFAM" id="SSF48452">
    <property type="entry name" value="TPR-like"/>
    <property type="match status" value="2"/>
</dbReference>
<dbReference type="Pfam" id="PF13174">
    <property type="entry name" value="TPR_6"/>
    <property type="match status" value="1"/>
</dbReference>
<evidence type="ECO:0008006" key="4">
    <source>
        <dbReference type="Google" id="ProtNLM"/>
    </source>
</evidence>
<dbReference type="EMBL" id="UINC01089010">
    <property type="protein sequence ID" value="SVC39736.1"/>
    <property type="molecule type" value="Genomic_DNA"/>
</dbReference>
<feature type="non-terminal residue" evidence="3">
    <location>
        <position position="1"/>
    </location>
</feature>
<dbReference type="PANTHER" id="PTHR45586:SF1">
    <property type="entry name" value="LIPOPOLYSACCHARIDE ASSEMBLY PROTEIN B"/>
    <property type="match status" value="1"/>
</dbReference>
<dbReference type="InterPro" id="IPR051012">
    <property type="entry name" value="CellSynth/LPSAsmb/PSIAsmb"/>
</dbReference>
<dbReference type="PANTHER" id="PTHR45586">
    <property type="entry name" value="TPR REPEAT-CONTAINING PROTEIN PA4667"/>
    <property type="match status" value="1"/>
</dbReference>
<proteinExistence type="predicted"/>
<dbReference type="Pfam" id="PF13424">
    <property type="entry name" value="TPR_12"/>
    <property type="match status" value="1"/>
</dbReference>